<protein>
    <submittedName>
        <fullName evidence="3">Tektin</fullName>
    </submittedName>
</protein>
<sequence>MSRQCQHSTDATTFDSIWRLLSLHEQFDDLSLDLVVHQSSIRCLVKAYVQQNNASRDQILAAGGNEMYCHSTQLQEIGARLAAIEHEFDVLHIERLSTEAKAVLSLLCSDNQQEDATNSRCEDVERLLWNFIRDSSKDVHRCCSRIIAKKDLIYDLEKCVQEKVETMKAIAQLKMEAALRAKFQQQRYAFILSIVHGLETAYKKALASASAEMAKRISIRDDARTRIERLRDQLEDLTISAERLTQEWILDENHLQFTLNCLRQTRDALRRSTRRVTANDDREKKELDLLRRQRAALLIKTCKGSATILSVRQINKRKPEMKFNLDTRLIQHRNRLS</sequence>
<name>A0A915C8T3_PARUN</name>
<feature type="coiled-coil region" evidence="1">
    <location>
        <begin position="220"/>
        <end position="247"/>
    </location>
</feature>
<evidence type="ECO:0000256" key="1">
    <source>
        <dbReference type="SAM" id="Coils"/>
    </source>
</evidence>
<proteinExistence type="predicted"/>
<keyword evidence="2" id="KW-1185">Reference proteome</keyword>
<organism evidence="2 3">
    <name type="scientific">Parascaris univalens</name>
    <name type="common">Nematode worm</name>
    <dbReference type="NCBI Taxonomy" id="6257"/>
    <lineage>
        <taxon>Eukaryota</taxon>
        <taxon>Metazoa</taxon>
        <taxon>Ecdysozoa</taxon>
        <taxon>Nematoda</taxon>
        <taxon>Chromadorea</taxon>
        <taxon>Rhabditida</taxon>
        <taxon>Spirurina</taxon>
        <taxon>Ascaridomorpha</taxon>
        <taxon>Ascaridoidea</taxon>
        <taxon>Ascarididae</taxon>
        <taxon>Parascaris</taxon>
    </lineage>
</organism>
<dbReference type="WBParaSite" id="PgR103X_g016_t02">
    <property type="protein sequence ID" value="PgR103X_g016_t02"/>
    <property type="gene ID" value="PgR103X_g016"/>
</dbReference>
<keyword evidence="1" id="KW-0175">Coiled coil</keyword>
<reference evidence="3" key="1">
    <citation type="submission" date="2022-11" db="UniProtKB">
        <authorList>
            <consortium name="WormBaseParasite"/>
        </authorList>
    </citation>
    <scope>IDENTIFICATION</scope>
</reference>
<evidence type="ECO:0000313" key="3">
    <source>
        <dbReference type="WBParaSite" id="PgR103X_g016_t02"/>
    </source>
</evidence>
<dbReference type="Proteomes" id="UP000887569">
    <property type="component" value="Unplaced"/>
</dbReference>
<accession>A0A915C8T3</accession>
<dbReference type="AlphaFoldDB" id="A0A915C8T3"/>
<evidence type="ECO:0000313" key="2">
    <source>
        <dbReference type="Proteomes" id="UP000887569"/>
    </source>
</evidence>